<name>A0ACC2H6G2_DALPE</name>
<sequence>MWCFNAGQINAALLSMRTARWARQTQGALCFDGPSPDSEVAQLISLGSAHSVLKARWNPPRTVGSSHETGPRQRTPTWFTSVDAVETLLVRFSPVVHLCALF</sequence>
<dbReference type="EMBL" id="CM055732">
    <property type="protein sequence ID" value="KAJ8011275.1"/>
    <property type="molecule type" value="Genomic_DNA"/>
</dbReference>
<dbReference type="Proteomes" id="UP001157502">
    <property type="component" value="Chromosome 5"/>
</dbReference>
<comment type="caution">
    <text evidence="1">The sequence shown here is derived from an EMBL/GenBank/DDBJ whole genome shotgun (WGS) entry which is preliminary data.</text>
</comment>
<proteinExistence type="predicted"/>
<gene>
    <name evidence="1" type="ORF">DPEC_G00056460</name>
</gene>
<evidence type="ECO:0000313" key="1">
    <source>
        <dbReference type="EMBL" id="KAJ8011275.1"/>
    </source>
</evidence>
<organism evidence="1 2">
    <name type="scientific">Dallia pectoralis</name>
    <name type="common">Alaska blackfish</name>
    <dbReference type="NCBI Taxonomy" id="75939"/>
    <lineage>
        <taxon>Eukaryota</taxon>
        <taxon>Metazoa</taxon>
        <taxon>Chordata</taxon>
        <taxon>Craniata</taxon>
        <taxon>Vertebrata</taxon>
        <taxon>Euteleostomi</taxon>
        <taxon>Actinopterygii</taxon>
        <taxon>Neopterygii</taxon>
        <taxon>Teleostei</taxon>
        <taxon>Protacanthopterygii</taxon>
        <taxon>Esociformes</taxon>
        <taxon>Umbridae</taxon>
        <taxon>Dallia</taxon>
    </lineage>
</organism>
<protein>
    <submittedName>
        <fullName evidence="1">Uncharacterized protein</fullName>
    </submittedName>
</protein>
<evidence type="ECO:0000313" key="2">
    <source>
        <dbReference type="Proteomes" id="UP001157502"/>
    </source>
</evidence>
<accession>A0ACC2H6G2</accession>
<keyword evidence="2" id="KW-1185">Reference proteome</keyword>
<reference evidence="1" key="1">
    <citation type="submission" date="2021-05" db="EMBL/GenBank/DDBJ databases">
        <authorList>
            <person name="Pan Q."/>
            <person name="Jouanno E."/>
            <person name="Zahm M."/>
            <person name="Klopp C."/>
            <person name="Cabau C."/>
            <person name="Louis A."/>
            <person name="Berthelot C."/>
            <person name="Parey E."/>
            <person name="Roest Crollius H."/>
            <person name="Montfort J."/>
            <person name="Robinson-Rechavi M."/>
            <person name="Bouchez O."/>
            <person name="Lampietro C."/>
            <person name="Lopez Roques C."/>
            <person name="Donnadieu C."/>
            <person name="Postlethwait J."/>
            <person name="Bobe J."/>
            <person name="Dillon D."/>
            <person name="Chandos A."/>
            <person name="von Hippel F."/>
            <person name="Guiguen Y."/>
        </authorList>
    </citation>
    <scope>NUCLEOTIDE SEQUENCE</scope>
    <source>
        <strain evidence="1">YG-Jan2019</strain>
    </source>
</reference>